<protein>
    <submittedName>
        <fullName evidence="1">Uncharacterized protein</fullName>
    </submittedName>
</protein>
<dbReference type="AlphaFoldDB" id="A0A6M3IF73"/>
<organism evidence="1">
    <name type="scientific">viral metagenome</name>
    <dbReference type="NCBI Taxonomy" id="1070528"/>
    <lineage>
        <taxon>unclassified sequences</taxon>
        <taxon>metagenomes</taxon>
        <taxon>organismal metagenomes</taxon>
    </lineage>
</organism>
<accession>A0A6M3IF73</accession>
<gene>
    <name evidence="1" type="ORF">MM415B01929_0012</name>
</gene>
<evidence type="ECO:0000313" key="1">
    <source>
        <dbReference type="EMBL" id="QJA56089.1"/>
    </source>
</evidence>
<sequence length="158" mass="17749">MAKKLDHQKKEEVIAALRHHGTLRYASKVCGISVRTLNEEMRRSSIFKARVDEARIEGKTNMGDEQLDFIHSVAAGEVEVKMPRLTAALSIANWSVPGFRGTTQVQGKIDHDVRVITAVPRPKYKVEIENKPQKLLDKGNEKGYNSVEEVIEGEVINE</sequence>
<proteinExistence type="predicted"/>
<name>A0A6M3IF73_9ZZZZ</name>
<reference evidence="1" key="1">
    <citation type="submission" date="2020-03" db="EMBL/GenBank/DDBJ databases">
        <title>The deep terrestrial virosphere.</title>
        <authorList>
            <person name="Holmfeldt K."/>
            <person name="Nilsson E."/>
            <person name="Simone D."/>
            <person name="Lopez-Fernandez M."/>
            <person name="Wu X."/>
            <person name="de Brujin I."/>
            <person name="Lundin D."/>
            <person name="Andersson A."/>
            <person name="Bertilsson S."/>
            <person name="Dopson M."/>
        </authorList>
    </citation>
    <scope>NUCLEOTIDE SEQUENCE</scope>
    <source>
        <strain evidence="1">MM415B01929</strain>
    </source>
</reference>
<dbReference type="EMBL" id="MT141199">
    <property type="protein sequence ID" value="QJA56089.1"/>
    <property type="molecule type" value="Genomic_DNA"/>
</dbReference>